<proteinExistence type="predicted"/>
<keyword evidence="1" id="KW-1133">Transmembrane helix</keyword>
<feature type="transmembrane region" description="Helical" evidence="1">
    <location>
        <begin position="27"/>
        <end position="47"/>
    </location>
</feature>
<evidence type="ECO:0000313" key="2">
    <source>
        <dbReference type="EMBL" id="HJA01808.1"/>
    </source>
</evidence>
<dbReference type="AlphaFoldDB" id="A0A9D2GZN2"/>
<comment type="caution">
    <text evidence="2">The sequence shown here is derived from an EMBL/GenBank/DDBJ whole genome shotgun (WGS) entry which is preliminary data.</text>
</comment>
<dbReference type="Proteomes" id="UP000824221">
    <property type="component" value="Unassembled WGS sequence"/>
</dbReference>
<dbReference type="EMBL" id="DXAJ01000006">
    <property type="protein sequence ID" value="HJA01808.1"/>
    <property type="molecule type" value="Genomic_DNA"/>
</dbReference>
<evidence type="ECO:0000313" key="3">
    <source>
        <dbReference type="Proteomes" id="UP000824221"/>
    </source>
</evidence>
<keyword evidence="1" id="KW-0472">Membrane</keyword>
<reference evidence="2" key="1">
    <citation type="journal article" date="2021" name="PeerJ">
        <title>Extensive microbial diversity within the chicken gut microbiome revealed by metagenomics and culture.</title>
        <authorList>
            <person name="Gilroy R."/>
            <person name="Ravi A."/>
            <person name="Getino M."/>
            <person name="Pursley I."/>
            <person name="Horton D.L."/>
            <person name="Alikhan N.F."/>
            <person name="Baker D."/>
            <person name="Gharbi K."/>
            <person name="Hall N."/>
            <person name="Watson M."/>
            <person name="Adriaenssens E.M."/>
            <person name="Foster-Nyarko E."/>
            <person name="Jarju S."/>
            <person name="Secka A."/>
            <person name="Antonio M."/>
            <person name="Oren A."/>
            <person name="Chaudhuri R.R."/>
            <person name="La Ragione R."/>
            <person name="Hildebrand F."/>
            <person name="Pallen M.J."/>
        </authorList>
    </citation>
    <scope>NUCLEOTIDE SEQUENCE</scope>
    <source>
        <strain evidence="2">CHK156-179</strain>
    </source>
</reference>
<organism evidence="2 3">
    <name type="scientific">Candidatus Gallimonas gallistercoris</name>
    <dbReference type="NCBI Taxonomy" id="2838602"/>
    <lineage>
        <taxon>Bacteria</taxon>
        <taxon>Bacillati</taxon>
        <taxon>Bacillota</taxon>
        <taxon>Clostridia</taxon>
        <taxon>Candidatus Gallimonas</taxon>
    </lineage>
</organism>
<gene>
    <name evidence="2" type="ORF">H9797_00305</name>
</gene>
<protein>
    <recommendedName>
        <fullName evidence="4">Stage III sporulation protein AD</fullName>
    </recommendedName>
</protein>
<feature type="transmembrane region" description="Helical" evidence="1">
    <location>
        <begin position="100"/>
        <end position="129"/>
    </location>
</feature>
<name>A0A9D2GZN2_9FIRM</name>
<dbReference type="Pfam" id="PF06686">
    <property type="entry name" value="SpoIIIAC"/>
    <property type="match status" value="2"/>
</dbReference>
<evidence type="ECO:0008006" key="4">
    <source>
        <dbReference type="Google" id="ProtNLM"/>
    </source>
</evidence>
<keyword evidence="1" id="KW-0812">Transmembrane</keyword>
<sequence length="130" mass="13555">MQLFQLIGIAFVTAVTALLLRSTRPELSFAVTVAGCIILLLLILDLVKDSLSVFGSIAEGTGIDAALIKALLKMIGIGYLVEFSAGILSDFGQNSVADKLIFAGKIVVLVLAIPILESVLSLVGTLIGLI</sequence>
<feature type="transmembrane region" description="Helical" evidence="1">
    <location>
        <begin position="67"/>
        <end position="88"/>
    </location>
</feature>
<dbReference type="InterPro" id="IPR025664">
    <property type="entry name" value="Spore_III_AC/AD"/>
</dbReference>
<evidence type="ECO:0000256" key="1">
    <source>
        <dbReference type="SAM" id="Phobius"/>
    </source>
</evidence>
<accession>A0A9D2GZN2</accession>
<reference evidence="2" key="2">
    <citation type="submission" date="2021-04" db="EMBL/GenBank/DDBJ databases">
        <authorList>
            <person name="Gilroy R."/>
        </authorList>
    </citation>
    <scope>NUCLEOTIDE SEQUENCE</scope>
    <source>
        <strain evidence="2">CHK156-179</strain>
    </source>
</reference>